<accession>A0A494XF09</accession>
<dbReference type="AlphaFoldDB" id="A0A494XF09"/>
<name>A0A494XF09_9BURK</name>
<evidence type="ECO:0000259" key="1">
    <source>
        <dbReference type="Pfam" id="PF13936"/>
    </source>
</evidence>
<comment type="caution">
    <text evidence="2">The sequence shown here is derived from an EMBL/GenBank/DDBJ whole genome shotgun (WGS) entry which is preliminary data.</text>
</comment>
<evidence type="ECO:0000313" key="2">
    <source>
        <dbReference type="EMBL" id="RKP49387.1"/>
    </source>
</evidence>
<dbReference type="Proteomes" id="UP000280434">
    <property type="component" value="Unassembled WGS sequence"/>
</dbReference>
<proteinExistence type="predicted"/>
<gene>
    <name evidence="2" type="ORF">D7S89_11535</name>
</gene>
<protein>
    <recommendedName>
        <fullName evidence="1">Transposase IS30-like HTH domain-containing protein</fullName>
    </recommendedName>
</protein>
<dbReference type="EMBL" id="RBZV01000003">
    <property type="protein sequence ID" value="RKP49387.1"/>
    <property type="molecule type" value="Genomic_DNA"/>
</dbReference>
<dbReference type="Pfam" id="PF13936">
    <property type="entry name" value="HTH_38"/>
    <property type="match status" value="1"/>
</dbReference>
<keyword evidence="3" id="KW-1185">Reference proteome</keyword>
<reference evidence="2 3" key="1">
    <citation type="submission" date="2018-10" db="EMBL/GenBank/DDBJ databases">
        <title>Paraburkholderia sp. 7MK8-2, isolated from soil.</title>
        <authorList>
            <person name="Gao Z.-H."/>
            <person name="Qiu L.-H."/>
        </authorList>
    </citation>
    <scope>NUCLEOTIDE SEQUENCE [LARGE SCALE GENOMIC DNA]</scope>
    <source>
        <strain evidence="2 3">7MK8-2</strain>
    </source>
</reference>
<dbReference type="InterPro" id="IPR025246">
    <property type="entry name" value="IS30-like_HTH"/>
</dbReference>
<sequence length="99" mass="10577">MCGTARTRAGFHVVAVHALPCSATTFDRTWQGHSSTRAIARLSGRSVSTVSRELARNRDAVAPGSCGPPPPIPSSPRSSVYATLFLGRDTSRLRIPPDF</sequence>
<organism evidence="2 3">
    <name type="scientific">Trinickia fusca</name>
    <dbReference type="NCBI Taxonomy" id="2419777"/>
    <lineage>
        <taxon>Bacteria</taxon>
        <taxon>Pseudomonadati</taxon>
        <taxon>Pseudomonadota</taxon>
        <taxon>Betaproteobacteria</taxon>
        <taxon>Burkholderiales</taxon>
        <taxon>Burkholderiaceae</taxon>
        <taxon>Trinickia</taxon>
    </lineage>
</organism>
<feature type="domain" description="Transposase IS30-like HTH" evidence="1">
    <location>
        <begin position="35"/>
        <end position="57"/>
    </location>
</feature>
<dbReference type="RefSeq" id="WP_121277775.1">
    <property type="nucleotide sequence ID" value="NZ_RBZV01000003.1"/>
</dbReference>
<evidence type="ECO:0000313" key="3">
    <source>
        <dbReference type="Proteomes" id="UP000280434"/>
    </source>
</evidence>